<keyword evidence="3" id="KW-1185">Reference proteome</keyword>
<dbReference type="Proteomes" id="UP001515480">
    <property type="component" value="Unassembled WGS sequence"/>
</dbReference>
<feature type="region of interest" description="Disordered" evidence="1">
    <location>
        <begin position="67"/>
        <end position="95"/>
    </location>
</feature>
<evidence type="ECO:0000313" key="3">
    <source>
        <dbReference type="Proteomes" id="UP001515480"/>
    </source>
</evidence>
<comment type="caution">
    <text evidence="2">The sequence shown here is derived from an EMBL/GenBank/DDBJ whole genome shotgun (WGS) entry which is preliminary data.</text>
</comment>
<accession>A0AB34JLP2</accession>
<protein>
    <submittedName>
        <fullName evidence="2">Uncharacterized protein</fullName>
    </submittedName>
</protein>
<evidence type="ECO:0000256" key="1">
    <source>
        <dbReference type="SAM" id="MobiDB-lite"/>
    </source>
</evidence>
<proteinExistence type="predicted"/>
<feature type="compositionally biased region" description="Low complexity" evidence="1">
    <location>
        <begin position="84"/>
        <end position="95"/>
    </location>
</feature>
<sequence length="135" mass="14953">MNFYLWGQPYVRTCQAIASLRKDSCELYPDGRLRKMTTHLPRDEKDLRGHHMKVNKPTIVRRTSLAGGADHVRHEPTIPEDAPGEVGAVEGEGAHAGPPNILAHLRCFRDPGAAMRRTWAKVRKRPADAAAAGLL</sequence>
<evidence type="ECO:0000313" key="2">
    <source>
        <dbReference type="EMBL" id="KAL1522177.1"/>
    </source>
</evidence>
<name>A0AB34JLP2_PRYPA</name>
<dbReference type="AlphaFoldDB" id="A0AB34JLP2"/>
<dbReference type="EMBL" id="JBGBPQ010000007">
    <property type="protein sequence ID" value="KAL1522177.1"/>
    <property type="molecule type" value="Genomic_DNA"/>
</dbReference>
<organism evidence="2 3">
    <name type="scientific">Prymnesium parvum</name>
    <name type="common">Toxic golden alga</name>
    <dbReference type="NCBI Taxonomy" id="97485"/>
    <lineage>
        <taxon>Eukaryota</taxon>
        <taxon>Haptista</taxon>
        <taxon>Haptophyta</taxon>
        <taxon>Prymnesiophyceae</taxon>
        <taxon>Prymnesiales</taxon>
        <taxon>Prymnesiaceae</taxon>
        <taxon>Prymnesium</taxon>
    </lineage>
</organism>
<gene>
    <name evidence="2" type="ORF">AB1Y20_021816</name>
</gene>
<reference evidence="2 3" key="1">
    <citation type="journal article" date="2024" name="Science">
        <title>Giant polyketide synthase enzymes in the biosynthesis of giant marine polyether toxins.</title>
        <authorList>
            <person name="Fallon T.R."/>
            <person name="Shende V.V."/>
            <person name="Wierzbicki I.H."/>
            <person name="Pendleton A.L."/>
            <person name="Watervoot N.F."/>
            <person name="Auber R.P."/>
            <person name="Gonzalez D.J."/>
            <person name="Wisecaver J.H."/>
            <person name="Moore B.S."/>
        </authorList>
    </citation>
    <scope>NUCLEOTIDE SEQUENCE [LARGE SCALE GENOMIC DNA]</scope>
    <source>
        <strain evidence="2 3">12B1</strain>
    </source>
</reference>